<dbReference type="InterPro" id="IPR004875">
    <property type="entry name" value="DDE_SF_endonuclease_dom"/>
</dbReference>
<accession>A0ABR2GK86</accession>
<gene>
    <name evidence="2" type="ORF">M9Y10_031367</name>
    <name evidence="3" type="ORF">M9Y10_032782</name>
</gene>
<evidence type="ECO:0000313" key="2">
    <source>
        <dbReference type="EMBL" id="KAK8834337.1"/>
    </source>
</evidence>
<dbReference type="Proteomes" id="UP001470230">
    <property type="component" value="Unassembled WGS sequence"/>
</dbReference>
<name>A0ABR2GK86_9EUKA</name>
<evidence type="ECO:0000259" key="1">
    <source>
        <dbReference type="Pfam" id="PF03184"/>
    </source>
</evidence>
<dbReference type="EMBL" id="JAPFFF010000425">
    <property type="protein sequence ID" value="KAK8834337.1"/>
    <property type="molecule type" value="Genomic_DNA"/>
</dbReference>
<dbReference type="Pfam" id="PF03184">
    <property type="entry name" value="DDE_1"/>
    <property type="match status" value="1"/>
</dbReference>
<dbReference type="EMBL" id="JAPFFF010000054">
    <property type="protein sequence ID" value="KAK8838743.1"/>
    <property type="molecule type" value="Genomic_DNA"/>
</dbReference>
<feature type="domain" description="DDE-1" evidence="1">
    <location>
        <begin position="32"/>
        <end position="105"/>
    </location>
</feature>
<proteinExistence type="predicted"/>
<organism evidence="2 4">
    <name type="scientific">Tritrichomonas musculus</name>
    <dbReference type="NCBI Taxonomy" id="1915356"/>
    <lineage>
        <taxon>Eukaryota</taxon>
        <taxon>Metamonada</taxon>
        <taxon>Parabasalia</taxon>
        <taxon>Tritrichomonadida</taxon>
        <taxon>Tritrichomonadidae</taxon>
        <taxon>Tritrichomonas</taxon>
    </lineage>
</organism>
<keyword evidence="4" id="KW-1185">Reference proteome</keyword>
<comment type="caution">
    <text evidence="2">The sequence shown here is derived from an EMBL/GenBank/DDBJ whole genome shotgun (WGS) entry which is preliminary data.</text>
</comment>
<evidence type="ECO:0000313" key="4">
    <source>
        <dbReference type="Proteomes" id="UP001470230"/>
    </source>
</evidence>
<evidence type="ECO:0000313" key="3">
    <source>
        <dbReference type="EMBL" id="KAK8838743.1"/>
    </source>
</evidence>
<sequence>MAKRFLRVQIVNGKLVKHIAICFINLLSQYRKTLDQSLRDDWFLLILDGYKSRENPLSLQLFRENKIAVYVLPLHTSLITQIYDVAIGSPMKLYFTNYLKKLMKYFDPQQAQSAHFRKFVVQQVYCLH</sequence>
<reference evidence="2 4" key="1">
    <citation type="submission" date="2024-04" db="EMBL/GenBank/DDBJ databases">
        <title>Tritrichomonas musculus Genome.</title>
        <authorList>
            <person name="Alves-Ferreira E."/>
            <person name="Grigg M."/>
            <person name="Lorenzi H."/>
            <person name="Galac M."/>
        </authorList>
    </citation>
    <scope>NUCLEOTIDE SEQUENCE [LARGE SCALE GENOMIC DNA]</scope>
    <source>
        <strain evidence="2 4">EAF2021</strain>
    </source>
</reference>
<protein>
    <recommendedName>
        <fullName evidence="1">DDE-1 domain-containing protein</fullName>
    </recommendedName>
</protein>